<comment type="caution">
    <text evidence="1">The sequence shown here is derived from an EMBL/GenBank/DDBJ whole genome shotgun (WGS) entry which is preliminary data.</text>
</comment>
<proteinExistence type="predicted"/>
<protein>
    <submittedName>
        <fullName evidence="1">Uncharacterized protein</fullName>
    </submittedName>
</protein>
<sequence length="110" mass="13205">MTHDCNTTSWTWPWCDIPWPSIPRFRGGNGRPDLTPKASAWCRSDYIKGSNSGYTYWILTQNTKYNLRFWPDYYSRYYEAIYWDGRAWQWIPVDSRYPNVIMGQRVNCDA</sequence>
<dbReference type="Proteomes" id="UP000704762">
    <property type="component" value="Unassembled WGS sequence"/>
</dbReference>
<organism evidence="1 2">
    <name type="scientific">Microlunatus panaciterrae</name>
    <dbReference type="NCBI Taxonomy" id="400768"/>
    <lineage>
        <taxon>Bacteria</taxon>
        <taxon>Bacillati</taxon>
        <taxon>Actinomycetota</taxon>
        <taxon>Actinomycetes</taxon>
        <taxon>Propionibacteriales</taxon>
        <taxon>Propionibacteriaceae</taxon>
        <taxon>Microlunatus</taxon>
    </lineage>
</organism>
<evidence type="ECO:0000313" key="2">
    <source>
        <dbReference type="Proteomes" id="UP000704762"/>
    </source>
</evidence>
<reference evidence="1 2" key="1">
    <citation type="submission" date="2021-01" db="EMBL/GenBank/DDBJ databases">
        <title>Sequencing the genomes of 1000 actinobacteria strains.</title>
        <authorList>
            <person name="Klenk H.-P."/>
        </authorList>
    </citation>
    <scope>NUCLEOTIDE SEQUENCE [LARGE SCALE GENOMIC DNA]</scope>
    <source>
        <strain evidence="1 2">DSM 18662</strain>
    </source>
</reference>
<gene>
    <name evidence="1" type="ORF">JOE57_001859</name>
</gene>
<name>A0ABS2RJP2_9ACTN</name>
<dbReference type="EMBL" id="JAFBCF010000001">
    <property type="protein sequence ID" value="MBM7798938.1"/>
    <property type="molecule type" value="Genomic_DNA"/>
</dbReference>
<keyword evidence="2" id="KW-1185">Reference proteome</keyword>
<evidence type="ECO:0000313" key="1">
    <source>
        <dbReference type="EMBL" id="MBM7798938.1"/>
    </source>
</evidence>
<accession>A0ABS2RJP2</accession>